<dbReference type="PANTHER" id="PTHR23515">
    <property type="entry name" value="HIGH-AFFINITY NITRATE TRANSPORTER 2.3"/>
    <property type="match status" value="1"/>
</dbReference>
<keyword evidence="5 8" id="KW-0472">Membrane</keyword>
<evidence type="ECO:0000256" key="6">
    <source>
        <dbReference type="ARBA" id="ARBA00044504"/>
    </source>
</evidence>
<feature type="transmembrane region" description="Helical" evidence="8">
    <location>
        <begin position="318"/>
        <end position="339"/>
    </location>
</feature>
<keyword evidence="3 8" id="KW-0812">Transmembrane</keyword>
<reference evidence="9 10" key="1">
    <citation type="journal article" date="2021" name="Comput. Struct. Biotechnol. J.">
        <title>De novo genome assembly of the potent medicinal plant Rehmannia glutinosa using nanopore technology.</title>
        <authorList>
            <person name="Ma L."/>
            <person name="Dong C."/>
            <person name="Song C."/>
            <person name="Wang X."/>
            <person name="Zheng X."/>
            <person name="Niu Y."/>
            <person name="Chen S."/>
            <person name="Feng W."/>
        </authorList>
    </citation>
    <scope>NUCLEOTIDE SEQUENCE [LARGE SCALE GENOMIC DNA]</scope>
    <source>
        <strain evidence="9">DH-2019</strain>
    </source>
</reference>
<gene>
    <name evidence="9" type="ORF">DH2020_049739</name>
</gene>
<evidence type="ECO:0000313" key="9">
    <source>
        <dbReference type="EMBL" id="KAK6116534.1"/>
    </source>
</evidence>
<dbReference type="SUPFAM" id="SSF103473">
    <property type="entry name" value="MFS general substrate transporter"/>
    <property type="match status" value="1"/>
</dbReference>
<feature type="transmembrane region" description="Helical" evidence="8">
    <location>
        <begin position="131"/>
        <end position="151"/>
    </location>
</feature>
<evidence type="ECO:0000313" key="10">
    <source>
        <dbReference type="Proteomes" id="UP001318860"/>
    </source>
</evidence>
<name>A0ABR0U2G1_REHGL</name>
<evidence type="ECO:0000256" key="7">
    <source>
        <dbReference type="SAM" id="MobiDB-lite"/>
    </source>
</evidence>
<evidence type="ECO:0000256" key="2">
    <source>
        <dbReference type="ARBA" id="ARBA00008432"/>
    </source>
</evidence>
<feature type="transmembrane region" description="Helical" evidence="8">
    <location>
        <begin position="345"/>
        <end position="369"/>
    </location>
</feature>
<organism evidence="9 10">
    <name type="scientific">Rehmannia glutinosa</name>
    <name type="common">Chinese foxglove</name>
    <dbReference type="NCBI Taxonomy" id="99300"/>
    <lineage>
        <taxon>Eukaryota</taxon>
        <taxon>Viridiplantae</taxon>
        <taxon>Streptophyta</taxon>
        <taxon>Embryophyta</taxon>
        <taxon>Tracheophyta</taxon>
        <taxon>Spermatophyta</taxon>
        <taxon>Magnoliopsida</taxon>
        <taxon>eudicotyledons</taxon>
        <taxon>Gunneridae</taxon>
        <taxon>Pentapetalae</taxon>
        <taxon>asterids</taxon>
        <taxon>lamiids</taxon>
        <taxon>Lamiales</taxon>
        <taxon>Orobanchaceae</taxon>
        <taxon>Rehmannieae</taxon>
        <taxon>Rehmannia</taxon>
    </lineage>
</organism>
<comment type="similarity">
    <text evidence="6">Belongs to the major facilitator superfamily. Phosphate:H(+) symporter (TC 2.A.1.9) family.</text>
</comment>
<feature type="transmembrane region" description="Helical" evidence="8">
    <location>
        <begin position="43"/>
        <end position="64"/>
    </location>
</feature>
<keyword evidence="10" id="KW-1185">Reference proteome</keyword>
<comment type="caution">
    <text evidence="9">The sequence shown here is derived from an EMBL/GenBank/DDBJ whole genome shotgun (WGS) entry which is preliminary data.</text>
</comment>
<feature type="transmembrane region" description="Helical" evidence="8">
    <location>
        <begin position="100"/>
        <end position="119"/>
    </location>
</feature>
<sequence>MEISQSAHESDQKKFALPVDSEHKSTEFRIFSLAAPHMRAFHLSWISFFACFVSTFAAPPLLPIIRDNLDLTATDIGNAGIAAVSGAVFARITMGTACDLFGPRLASATLTLLTAPAVYCTSISNSALSFLLVRFFTGFSLATFVSTQFWMSSLFSSKVVGTANGVAGGWGNLGGGATQLIMPLVFDLIRHIGATTFTAWRIAFFIPALFQTLSAYDGNYSQLQKSGDKHKDKFTRVFYHAVTNYRGWILALTYGYCFGVELTIDNIIAQYFYDRFNVDLHTGGIIAASFGLANLFSRPGGGMLSDFTAKKFGMRGRLWTLWIVQSLGGVFCILLGRVGSLSVSIAVMLIFSVFVQAACGLTFGVVPFVSRRSLGIISGMTGGGGNVGAVLTQVIFFRGSRYSTETGLTLMGVMIICCTLVIPLIYFPQWGGMLCGPSSNDTTEEDYYMSEWSSAEKEQGFHRASLKFSENSRTERGKRIRSAPTPNNGTPTNTYV</sequence>
<proteinExistence type="inferred from homology"/>
<dbReference type="InterPro" id="IPR044772">
    <property type="entry name" value="NO3_transporter"/>
</dbReference>
<dbReference type="Pfam" id="PF07690">
    <property type="entry name" value="MFS_1"/>
    <property type="match status" value="1"/>
</dbReference>
<evidence type="ECO:0000256" key="3">
    <source>
        <dbReference type="ARBA" id="ARBA00022692"/>
    </source>
</evidence>
<dbReference type="Proteomes" id="UP001318860">
    <property type="component" value="Unassembled WGS sequence"/>
</dbReference>
<evidence type="ECO:0000256" key="4">
    <source>
        <dbReference type="ARBA" id="ARBA00022989"/>
    </source>
</evidence>
<dbReference type="Gene3D" id="1.20.1250.20">
    <property type="entry name" value="MFS general substrate transporter like domains"/>
    <property type="match status" value="2"/>
</dbReference>
<comment type="subcellular location">
    <subcellularLocation>
        <location evidence="1">Membrane</location>
        <topology evidence="1">Multi-pass membrane protein</topology>
    </subcellularLocation>
</comment>
<evidence type="ECO:0000256" key="1">
    <source>
        <dbReference type="ARBA" id="ARBA00004141"/>
    </source>
</evidence>
<protein>
    <submittedName>
        <fullName evidence="9">Uncharacterized protein</fullName>
    </submittedName>
</protein>
<feature type="transmembrane region" description="Helical" evidence="8">
    <location>
        <begin position="376"/>
        <end position="396"/>
    </location>
</feature>
<feature type="transmembrane region" description="Helical" evidence="8">
    <location>
        <begin position="408"/>
        <end position="427"/>
    </location>
</feature>
<feature type="transmembrane region" description="Helical" evidence="8">
    <location>
        <begin position="276"/>
        <end position="297"/>
    </location>
</feature>
<evidence type="ECO:0000256" key="5">
    <source>
        <dbReference type="ARBA" id="ARBA00023136"/>
    </source>
</evidence>
<accession>A0ABR0U2G1</accession>
<dbReference type="CDD" id="cd17341">
    <property type="entry name" value="MFS_NRT2_like"/>
    <property type="match status" value="1"/>
</dbReference>
<evidence type="ECO:0000256" key="8">
    <source>
        <dbReference type="SAM" id="Phobius"/>
    </source>
</evidence>
<feature type="compositionally biased region" description="Low complexity" evidence="7">
    <location>
        <begin position="484"/>
        <end position="496"/>
    </location>
</feature>
<keyword evidence="4 8" id="KW-1133">Transmembrane helix</keyword>
<feature type="region of interest" description="Disordered" evidence="7">
    <location>
        <begin position="467"/>
        <end position="496"/>
    </location>
</feature>
<comment type="similarity">
    <text evidence="2">Belongs to the major facilitator superfamily. Nitrate/nitrite porter (TC 2.A.1.8) family.</text>
</comment>
<dbReference type="InterPro" id="IPR011701">
    <property type="entry name" value="MFS"/>
</dbReference>
<dbReference type="EMBL" id="JABTTQ020003490">
    <property type="protein sequence ID" value="KAK6116534.1"/>
    <property type="molecule type" value="Genomic_DNA"/>
</dbReference>
<dbReference type="InterPro" id="IPR036259">
    <property type="entry name" value="MFS_trans_sf"/>
</dbReference>